<name>A0ABS9SIX3_9BACT</name>
<gene>
    <name evidence="1" type="ORF">MKP09_10590</name>
</gene>
<dbReference type="EMBL" id="JAKWBL010000001">
    <property type="protein sequence ID" value="MCH5598327.1"/>
    <property type="molecule type" value="Genomic_DNA"/>
</dbReference>
<organism evidence="1 2">
    <name type="scientific">Niabella ginsengisoli</name>
    <dbReference type="NCBI Taxonomy" id="522298"/>
    <lineage>
        <taxon>Bacteria</taxon>
        <taxon>Pseudomonadati</taxon>
        <taxon>Bacteroidota</taxon>
        <taxon>Chitinophagia</taxon>
        <taxon>Chitinophagales</taxon>
        <taxon>Chitinophagaceae</taxon>
        <taxon>Niabella</taxon>
    </lineage>
</organism>
<comment type="caution">
    <text evidence="1">The sequence shown here is derived from an EMBL/GenBank/DDBJ whole genome shotgun (WGS) entry which is preliminary data.</text>
</comment>
<evidence type="ECO:0000313" key="1">
    <source>
        <dbReference type="EMBL" id="MCH5598327.1"/>
    </source>
</evidence>
<dbReference type="RefSeq" id="WP_240828425.1">
    <property type="nucleotide sequence ID" value="NZ_JAKWBL010000001.1"/>
</dbReference>
<proteinExistence type="predicted"/>
<sequence>MRQESLKPTGDGATENIMLLMDDVAPGTLVKLSNPSNNKIVYAKVLGKMKGVQYSDGFDVRISEAAAKKLQTENTDKFNLAVTY</sequence>
<keyword evidence="2" id="KW-1185">Reference proteome</keyword>
<reference evidence="1 2" key="1">
    <citation type="submission" date="2022-02" db="EMBL/GenBank/DDBJ databases">
        <authorList>
            <person name="Min J."/>
        </authorList>
    </citation>
    <scope>NUCLEOTIDE SEQUENCE [LARGE SCALE GENOMIC DNA]</scope>
    <source>
        <strain evidence="1 2">GR10-1</strain>
    </source>
</reference>
<evidence type="ECO:0000313" key="2">
    <source>
        <dbReference type="Proteomes" id="UP001202248"/>
    </source>
</evidence>
<dbReference type="Proteomes" id="UP001202248">
    <property type="component" value="Unassembled WGS sequence"/>
</dbReference>
<accession>A0ABS9SIX3</accession>
<protein>
    <submittedName>
        <fullName evidence="1">Uncharacterized protein</fullName>
    </submittedName>
</protein>